<evidence type="ECO:0000313" key="8">
    <source>
        <dbReference type="EMBL" id="KAL0279630.1"/>
    </source>
</evidence>
<evidence type="ECO:0000256" key="6">
    <source>
        <dbReference type="SAM" id="MobiDB-lite"/>
    </source>
</evidence>
<evidence type="ECO:0000259" key="7">
    <source>
        <dbReference type="PROSITE" id="PS50217"/>
    </source>
</evidence>
<dbReference type="GO" id="GO:0000978">
    <property type="term" value="F:RNA polymerase II cis-regulatory region sequence-specific DNA binding"/>
    <property type="evidence" value="ECO:0007669"/>
    <property type="project" value="TreeGrafter"/>
</dbReference>
<evidence type="ECO:0000256" key="3">
    <source>
        <dbReference type="ARBA" id="ARBA00023125"/>
    </source>
</evidence>
<comment type="caution">
    <text evidence="8">The sequence shown here is derived from an EMBL/GenBank/DDBJ whole genome shotgun (WGS) entry which is preliminary data.</text>
</comment>
<dbReference type="PANTHER" id="PTHR11462">
    <property type="entry name" value="JUN TRANSCRIPTION FACTOR-RELATED"/>
    <property type="match status" value="1"/>
</dbReference>
<reference evidence="8" key="1">
    <citation type="journal article" date="2024" name="Gigascience">
        <title>Chromosome-level genome of the poultry shaft louse Menopon gallinae provides insight into the host-switching and adaptive evolution of parasitic lice.</title>
        <authorList>
            <person name="Xu Y."/>
            <person name="Ma L."/>
            <person name="Liu S."/>
            <person name="Liang Y."/>
            <person name="Liu Q."/>
            <person name="He Z."/>
            <person name="Tian L."/>
            <person name="Duan Y."/>
            <person name="Cai W."/>
            <person name="Li H."/>
            <person name="Song F."/>
        </authorList>
    </citation>
    <scope>NUCLEOTIDE SEQUENCE</scope>
    <source>
        <strain evidence="8">Cailab_2023a</strain>
    </source>
</reference>
<dbReference type="Pfam" id="PF00170">
    <property type="entry name" value="bZIP_1"/>
    <property type="match status" value="1"/>
</dbReference>
<organism evidence="8">
    <name type="scientific">Menopon gallinae</name>
    <name type="common">poultry shaft louse</name>
    <dbReference type="NCBI Taxonomy" id="328185"/>
    <lineage>
        <taxon>Eukaryota</taxon>
        <taxon>Metazoa</taxon>
        <taxon>Ecdysozoa</taxon>
        <taxon>Arthropoda</taxon>
        <taxon>Hexapoda</taxon>
        <taxon>Insecta</taxon>
        <taxon>Pterygota</taxon>
        <taxon>Neoptera</taxon>
        <taxon>Paraneoptera</taxon>
        <taxon>Psocodea</taxon>
        <taxon>Troctomorpha</taxon>
        <taxon>Phthiraptera</taxon>
        <taxon>Amblycera</taxon>
        <taxon>Menoponidae</taxon>
        <taxon>Menopon</taxon>
    </lineage>
</organism>
<dbReference type="GO" id="GO:0000981">
    <property type="term" value="F:DNA-binding transcription factor activity, RNA polymerase II-specific"/>
    <property type="evidence" value="ECO:0007669"/>
    <property type="project" value="TreeGrafter"/>
</dbReference>
<feature type="coiled-coil region" evidence="5">
    <location>
        <begin position="159"/>
        <end position="206"/>
    </location>
</feature>
<dbReference type="SUPFAM" id="SSF57959">
    <property type="entry name" value="Leucine zipper domain"/>
    <property type="match status" value="1"/>
</dbReference>
<feature type="domain" description="BZIP" evidence="7">
    <location>
        <begin position="161"/>
        <end position="224"/>
    </location>
</feature>
<accession>A0AAW2IBM6</accession>
<keyword evidence="3" id="KW-0238">DNA-binding</keyword>
<dbReference type="PANTHER" id="PTHR11462:SF35">
    <property type="entry name" value="TRANSCRIPTION FACTOR JRA"/>
    <property type="match status" value="1"/>
</dbReference>
<dbReference type="InterPro" id="IPR046347">
    <property type="entry name" value="bZIP_sf"/>
</dbReference>
<dbReference type="PROSITE" id="PS00036">
    <property type="entry name" value="BZIP_BASIC"/>
    <property type="match status" value="1"/>
</dbReference>
<dbReference type="GO" id="GO:0051726">
    <property type="term" value="P:regulation of cell cycle"/>
    <property type="evidence" value="ECO:0007669"/>
    <property type="project" value="TreeGrafter"/>
</dbReference>
<comment type="similarity">
    <text evidence="1">Belongs to the bZIP family. Jun subfamily.</text>
</comment>
<keyword evidence="2" id="KW-0805">Transcription regulation</keyword>
<protein>
    <recommendedName>
        <fullName evidence="7">BZIP domain-containing protein</fullName>
    </recommendedName>
</protein>
<dbReference type="AlphaFoldDB" id="A0AAW2IBM6"/>
<gene>
    <name evidence="8" type="ORF">PYX00_001143</name>
</gene>
<proteinExistence type="inferred from homology"/>
<dbReference type="InterPro" id="IPR050946">
    <property type="entry name" value="AP-1_TF_bZIP"/>
</dbReference>
<feature type="region of interest" description="Disordered" evidence="6">
    <location>
        <begin position="114"/>
        <end position="156"/>
    </location>
</feature>
<dbReference type="InterPro" id="IPR002112">
    <property type="entry name" value="Leuzip_Jun"/>
</dbReference>
<dbReference type="GO" id="GO:0005667">
    <property type="term" value="C:transcription regulator complex"/>
    <property type="evidence" value="ECO:0007669"/>
    <property type="project" value="TreeGrafter"/>
</dbReference>
<evidence type="ECO:0000256" key="1">
    <source>
        <dbReference type="ARBA" id="ARBA00006882"/>
    </source>
</evidence>
<dbReference type="GO" id="GO:0042127">
    <property type="term" value="P:regulation of cell population proliferation"/>
    <property type="evidence" value="ECO:0007669"/>
    <property type="project" value="TreeGrafter"/>
</dbReference>
<feature type="compositionally biased region" description="Polar residues" evidence="6">
    <location>
        <begin position="138"/>
        <end position="151"/>
    </location>
</feature>
<dbReference type="GO" id="GO:0005634">
    <property type="term" value="C:nucleus"/>
    <property type="evidence" value="ECO:0007669"/>
    <property type="project" value="UniProtKB-ARBA"/>
</dbReference>
<dbReference type="PRINTS" id="PR00043">
    <property type="entry name" value="LEUZIPPRJUN"/>
</dbReference>
<dbReference type="PROSITE" id="PS50217">
    <property type="entry name" value="BZIP"/>
    <property type="match status" value="1"/>
</dbReference>
<keyword evidence="4" id="KW-0804">Transcription</keyword>
<dbReference type="InterPro" id="IPR004827">
    <property type="entry name" value="bZIP"/>
</dbReference>
<keyword evidence="5" id="KW-0175">Coiled coil</keyword>
<dbReference type="SMART" id="SM00338">
    <property type="entry name" value="BRLZ"/>
    <property type="match status" value="1"/>
</dbReference>
<dbReference type="InterPro" id="IPR005643">
    <property type="entry name" value="JNK"/>
</dbReference>
<evidence type="ECO:0000256" key="4">
    <source>
        <dbReference type="ARBA" id="ARBA00023163"/>
    </source>
</evidence>
<dbReference type="EMBL" id="JARGDH010000001">
    <property type="protein sequence ID" value="KAL0279630.1"/>
    <property type="molecule type" value="Genomic_DNA"/>
</dbReference>
<evidence type="ECO:0000256" key="5">
    <source>
        <dbReference type="SAM" id="Coils"/>
    </source>
</evidence>
<name>A0AAW2IBM6_9NEOP</name>
<dbReference type="CDD" id="cd14696">
    <property type="entry name" value="bZIP_Jun"/>
    <property type="match status" value="1"/>
</dbReference>
<dbReference type="Gene3D" id="1.20.5.170">
    <property type="match status" value="1"/>
</dbReference>
<sequence>MQENKKDANLDVNSRKKNLTLDLDSANTFNLRRSKIDMQKTPAPVLTSPDLHKLDLKTPELENLLMQQNHLSETPTPTTSHILFPRQVTEEQADYARGFVEALNELQCSDSSQGASQTIDISNSSSNNSVTYRDLNDEPQTVPSLSDSPTVSPIDMDTQENLKLERKRLRNRVAASKCRRRKLERIAKLEEKVRLLKGENNELSAYIVKLKDDVCHLKKQVMDHVNRGCQMMSYG</sequence>
<dbReference type="Pfam" id="PF03957">
    <property type="entry name" value="Jun"/>
    <property type="match status" value="1"/>
</dbReference>
<evidence type="ECO:0000256" key="2">
    <source>
        <dbReference type="ARBA" id="ARBA00023015"/>
    </source>
</evidence>